<proteinExistence type="inferred from homology"/>
<keyword evidence="5" id="KW-0804">Transcription</keyword>
<evidence type="ECO:0000256" key="6">
    <source>
        <dbReference type="ARBA" id="ARBA00023242"/>
    </source>
</evidence>
<dbReference type="EMBL" id="GBHO01001967">
    <property type="protein sequence ID" value="JAG41637.1"/>
    <property type="molecule type" value="Transcribed_RNA"/>
</dbReference>
<keyword evidence="4" id="KW-0805">Transcription regulation</keyword>
<dbReference type="GO" id="GO:0006357">
    <property type="term" value="P:regulation of transcription by RNA polymerase II"/>
    <property type="evidence" value="ECO:0007669"/>
    <property type="project" value="TreeGrafter"/>
</dbReference>
<dbReference type="PANTHER" id="PTHR13581">
    <property type="entry name" value="MRG-BINDING PROTEIN"/>
    <property type="match status" value="1"/>
</dbReference>
<feature type="compositionally biased region" description="Low complexity" evidence="7">
    <location>
        <begin position="114"/>
        <end position="127"/>
    </location>
</feature>
<feature type="compositionally biased region" description="Basic and acidic residues" evidence="7">
    <location>
        <begin position="93"/>
        <end position="109"/>
    </location>
</feature>
<feature type="region of interest" description="Disordered" evidence="7">
    <location>
        <begin position="93"/>
        <end position="169"/>
    </location>
</feature>
<dbReference type="EMBL" id="GDHC01006239">
    <property type="protein sequence ID" value="JAQ12390.1"/>
    <property type="molecule type" value="Transcribed_RNA"/>
</dbReference>
<gene>
    <name evidence="9" type="primary">MRGBP_1</name>
    <name evidence="8" type="synonym">MRGBP_0</name>
    <name evidence="9" type="ORF">CM83_42008</name>
    <name evidence="8" type="ORF">CM83_42010</name>
    <name evidence="10" type="ORF">g.63449</name>
    <name evidence="11" type="ORF">g.63451</name>
</gene>
<dbReference type="Pfam" id="PF07904">
    <property type="entry name" value="Eaf7"/>
    <property type="match status" value="1"/>
</dbReference>
<dbReference type="PANTHER" id="PTHR13581:SF5">
    <property type="entry name" value="MRG_MORF4L-BINDING PROTEIN"/>
    <property type="match status" value="1"/>
</dbReference>
<evidence type="ECO:0000313" key="9">
    <source>
        <dbReference type="EMBL" id="JAG41637.1"/>
    </source>
</evidence>
<comment type="subcellular location">
    <subcellularLocation>
        <location evidence="1">Nucleus</location>
    </subcellularLocation>
</comment>
<dbReference type="GO" id="GO:0035267">
    <property type="term" value="C:NuA4 histone acetyltransferase complex"/>
    <property type="evidence" value="ECO:0007669"/>
    <property type="project" value="TreeGrafter"/>
</dbReference>
<comment type="similarity">
    <text evidence="2">Belongs to the EAF7 family.</text>
</comment>
<dbReference type="GO" id="GO:0005634">
    <property type="term" value="C:nucleus"/>
    <property type="evidence" value="ECO:0007669"/>
    <property type="project" value="UniProtKB-SubCell"/>
</dbReference>
<evidence type="ECO:0000313" key="10">
    <source>
        <dbReference type="EMBL" id="JAQ12390.1"/>
    </source>
</evidence>
<dbReference type="GO" id="GO:0006325">
    <property type="term" value="P:chromatin organization"/>
    <property type="evidence" value="ECO:0007669"/>
    <property type="project" value="UniProtKB-KW"/>
</dbReference>
<dbReference type="AlphaFoldDB" id="A0A0A9Z8T2"/>
<keyword evidence="6" id="KW-0539">Nucleus</keyword>
<keyword evidence="3" id="KW-0156">Chromatin regulator</keyword>
<feature type="compositionally biased region" description="Basic and acidic residues" evidence="7">
    <location>
        <begin position="130"/>
        <end position="148"/>
    </location>
</feature>
<accession>A0A0A9Z8T2</accession>
<sequence length="169" mass="19138">MSQIGEEYDDIEWNHYADVMLLNALAGLRPVGINYPFCMMAVWNRFIHTMGKNVSLESIENRLSTFYDFEAANGIVDENLIFNHEQDFALPEHDFPEVTSISKERDSGSKKSSRSSSAENPKTPVSKSSKKPEPKTSEKKKIEDDKKTPAKKRGRASERSTPVAKRGRN</sequence>
<reference evidence="9" key="1">
    <citation type="journal article" date="2014" name="PLoS ONE">
        <title>Transcriptome-Based Identification of ABC Transporters in the Western Tarnished Plant Bug Lygus hesperus.</title>
        <authorList>
            <person name="Hull J.J."/>
            <person name="Chaney K."/>
            <person name="Geib S.M."/>
            <person name="Fabrick J.A."/>
            <person name="Brent C.S."/>
            <person name="Walsh D."/>
            <person name="Lavine L.C."/>
        </authorList>
    </citation>
    <scope>NUCLEOTIDE SEQUENCE</scope>
</reference>
<evidence type="ECO:0000313" key="11">
    <source>
        <dbReference type="EMBL" id="JAQ15743.1"/>
    </source>
</evidence>
<dbReference type="InterPro" id="IPR012423">
    <property type="entry name" value="Eaf7/MRGBP"/>
</dbReference>
<evidence type="ECO:0000256" key="3">
    <source>
        <dbReference type="ARBA" id="ARBA00022853"/>
    </source>
</evidence>
<evidence type="ECO:0000256" key="5">
    <source>
        <dbReference type="ARBA" id="ARBA00023163"/>
    </source>
</evidence>
<reference evidence="10" key="3">
    <citation type="journal article" date="2016" name="Gigascience">
        <title>De novo construction of an expanded transcriptome assembly for the western tarnished plant bug, Lygus hesperus.</title>
        <authorList>
            <person name="Tassone E.E."/>
            <person name="Geib S.M."/>
            <person name="Hall B."/>
            <person name="Fabrick J.A."/>
            <person name="Brent C.S."/>
            <person name="Hull J.J."/>
        </authorList>
    </citation>
    <scope>NUCLEOTIDE SEQUENCE</scope>
</reference>
<evidence type="ECO:0000256" key="7">
    <source>
        <dbReference type="SAM" id="MobiDB-lite"/>
    </source>
</evidence>
<dbReference type="EMBL" id="GBHO01001968">
    <property type="protein sequence ID" value="JAG41636.1"/>
    <property type="molecule type" value="Transcribed_RNA"/>
</dbReference>
<reference evidence="9" key="2">
    <citation type="submission" date="2014-07" db="EMBL/GenBank/DDBJ databases">
        <authorList>
            <person name="Hull J."/>
        </authorList>
    </citation>
    <scope>NUCLEOTIDE SEQUENCE</scope>
</reference>
<protein>
    <submittedName>
        <fullName evidence="9">MRG-binding protein</fullName>
    </submittedName>
</protein>
<evidence type="ECO:0000256" key="4">
    <source>
        <dbReference type="ARBA" id="ARBA00023015"/>
    </source>
</evidence>
<dbReference type="EMBL" id="GDHC01002886">
    <property type="protein sequence ID" value="JAQ15743.1"/>
    <property type="molecule type" value="Transcribed_RNA"/>
</dbReference>
<organism evidence="9">
    <name type="scientific">Lygus hesperus</name>
    <name type="common">Western plant bug</name>
    <dbReference type="NCBI Taxonomy" id="30085"/>
    <lineage>
        <taxon>Eukaryota</taxon>
        <taxon>Metazoa</taxon>
        <taxon>Ecdysozoa</taxon>
        <taxon>Arthropoda</taxon>
        <taxon>Hexapoda</taxon>
        <taxon>Insecta</taxon>
        <taxon>Pterygota</taxon>
        <taxon>Neoptera</taxon>
        <taxon>Paraneoptera</taxon>
        <taxon>Hemiptera</taxon>
        <taxon>Heteroptera</taxon>
        <taxon>Panheteroptera</taxon>
        <taxon>Cimicomorpha</taxon>
        <taxon>Miridae</taxon>
        <taxon>Mirini</taxon>
        <taxon>Lygus</taxon>
    </lineage>
</organism>
<name>A0A0A9Z8T2_LYGHE</name>
<evidence type="ECO:0000256" key="1">
    <source>
        <dbReference type="ARBA" id="ARBA00004123"/>
    </source>
</evidence>
<evidence type="ECO:0000313" key="8">
    <source>
        <dbReference type="EMBL" id="JAG41636.1"/>
    </source>
</evidence>
<evidence type="ECO:0000256" key="2">
    <source>
        <dbReference type="ARBA" id="ARBA00007117"/>
    </source>
</evidence>